<name>A0A8J7J8S1_9CYAN</name>
<comment type="caution">
    <text evidence="1">The sequence shown here is derived from an EMBL/GenBank/DDBJ whole genome shotgun (WGS) entry which is preliminary data.</text>
</comment>
<gene>
    <name evidence="1" type="ORF">IQ249_09785</name>
</gene>
<organism evidence="1 2">
    <name type="scientific">Lusitaniella coriacea LEGE 07157</name>
    <dbReference type="NCBI Taxonomy" id="945747"/>
    <lineage>
        <taxon>Bacteria</taxon>
        <taxon>Bacillati</taxon>
        <taxon>Cyanobacteriota</taxon>
        <taxon>Cyanophyceae</taxon>
        <taxon>Spirulinales</taxon>
        <taxon>Lusitaniellaceae</taxon>
        <taxon>Lusitaniella</taxon>
    </lineage>
</organism>
<keyword evidence="2" id="KW-1185">Reference proteome</keyword>
<protein>
    <submittedName>
        <fullName evidence="1">Uncharacterized protein</fullName>
    </submittedName>
</protein>
<sequence>MEKIGAIDAWTKGRSPLPDAKREKLESQNALKQKEEGYEQLRELCRLGEYDLATQLANRFPDWGYRISDGIVVEQIEDL</sequence>
<reference evidence="1" key="1">
    <citation type="submission" date="2020-10" db="EMBL/GenBank/DDBJ databases">
        <authorList>
            <person name="Castelo-Branco R."/>
            <person name="Eusebio N."/>
            <person name="Adriana R."/>
            <person name="Vieira A."/>
            <person name="Brugerolle De Fraissinette N."/>
            <person name="Rezende De Castro R."/>
            <person name="Schneider M.P."/>
            <person name="Vasconcelos V."/>
            <person name="Leao P.N."/>
        </authorList>
    </citation>
    <scope>NUCLEOTIDE SEQUENCE</scope>
    <source>
        <strain evidence="1">LEGE 07157</strain>
    </source>
</reference>
<dbReference type="AlphaFoldDB" id="A0A8J7J8S1"/>
<evidence type="ECO:0000313" key="2">
    <source>
        <dbReference type="Proteomes" id="UP000654482"/>
    </source>
</evidence>
<dbReference type="RefSeq" id="WP_194029280.1">
    <property type="nucleotide sequence ID" value="NZ_JADEWZ010000012.1"/>
</dbReference>
<evidence type="ECO:0000313" key="1">
    <source>
        <dbReference type="EMBL" id="MBE9116185.1"/>
    </source>
</evidence>
<accession>A0A8J7J8S1</accession>
<proteinExistence type="predicted"/>
<dbReference type="Proteomes" id="UP000654482">
    <property type="component" value="Unassembled WGS sequence"/>
</dbReference>
<dbReference type="EMBL" id="JADEWZ010000012">
    <property type="protein sequence ID" value="MBE9116185.1"/>
    <property type="molecule type" value="Genomic_DNA"/>
</dbReference>